<feature type="region of interest" description="Disordered" evidence="1">
    <location>
        <begin position="1"/>
        <end position="87"/>
    </location>
</feature>
<dbReference type="GO" id="GO:0016301">
    <property type="term" value="F:kinase activity"/>
    <property type="evidence" value="ECO:0007669"/>
    <property type="project" value="UniProtKB-KW"/>
</dbReference>
<feature type="compositionally biased region" description="Polar residues" evidence="1">
    <location>
        <begin position="58"/>
        <end position="74"/>
    </location>
</feature>
<evidence type="ECO:0000313" key="3">
    <source>
        <dbReference type="Proteomes" id="UP000265520"/>
    </source>
</evidence>
<sequence>DDEDSFLPPLLKRLPKDFGGGPSMDYDDDDDDDDESGDFGTMIVKSDRSRQRDRSSSGLTSPVGSTRKTGSSYKANPLNDEDDDEDD</sequence>
<name>A0A392TQ75_9FABA</name>
<feature type="compositionally biased region" description="Acidic residues" evidence="1">
    <location>
        <begin position="25"/>
        <end position="37"/>
    </location>
</feature>
<dbReference type="Proteomes" id="UP000265520">
    <property type="component" value="Unassembled WGS sequence"/>
</dbReference>
<dbReference type="EMBL" id="LXQA010617068">
    <property type="protein sequence ID" value="MCI62330.1"/>
    <property type="molecule type" value="Genomic_DNA"/>
</dbReference>
<keyword evidence="3" id="KW-1185">Reference proteome</keyword>
<reference evidence="2 3" key="1">
    <citation type="journal article" date="2018" name="Front. Plant Sci.">
        <title>Red Clover (Trifolium pratense) and Zigzag Clover (T. medium) - A Picture of Genomic Similarities and Differences.</title>
        <authorList>
            <person name="Dluhosova J."/>
            <person name="Istvanek J."/>
            <person name="Nedelnik J."/>
            <person name="Repkova J."/>
        </authorList>
    </citation>
    <scope>NUCLEOTIDE SEQUENCE [LARGE SCALE GENOMIC DNA]</scope>
    <source>
        <strain evidence="3">cv. 10/8</strain>
        <tissue evidence="2">Leaf</tissue>
    </source>
</reference>
<keyword evidence="2" id="KW-0418">Kinase</keyword>
<protein>
    <submittedName>
        <fullName evidence="2">Serine/threonine-protein kinase dst1-like</fullName>
    </submittedName>
</protein>
<accession>A0A392TQ75</accession>
<dbReference type="AlphaFoldDB" id="A0A392TQ75"/>
<organism evidence="2 3">
    <name type="scientific">Trifolium medium</name>
    <dbReference type="NCBI Taxonomy" id="97028"/>
    <lineage>
        <taxon>Eukaryota</taxon>
        <taxon>Viridiplantae</taxon>
        <taxon>Streptophyta</taxon>
        <taxon>Embryophyta</taxon>
        <taxon>Tracheophyta</taxon>
        <taxon>Spermatophyta</taxon>
        <taxon>Magnoliopsida</taxon>
        <taxon>eudicotyledons</taxon>
        <taxon>Gunneridae</taxon>
        <taxon>Pentapetalae</taxon>
        <taxon>rosids</taxon>
        <taxon>fabids</taxon>
        <taxon>Fabales</taxon>
        <taxon>Fabaceae</taxon>
        <taxon>Papilionoideae</taxon>
        <taxon>50 kb inversion clade</taxon>
        <taxon>NPAAA clade</taxon>
        <taxon>Hologalegina</taxon>
        <taxon>IRL clade</taxon>
        <taxon>Trifolieae</taxon>
        <taxon>Trifolium</taxon>
    </lineage>
</organism>
<keyword evidence="2" id="KW-0808">Transferase</keyword>
<evidence type="ECO:0000256" key="1">
    <source>
        <dbReference type="SAM" id="MobiDB-lite"/>
    </source>
</evidence>
<evidence type="ECO:0000313" key="2">
    <source>
        <dbReference type="EMBL" id="MCI62330.1"/>
    </source>
</evidence>
<comment type="caution">
    <text evidence="2">The sequence shown here is derived from an EMBL/GenBank/DDBJ whole genome shotgun (WGS) entry which is preliminary data.</text>
</comment>
<feature type="compositionally biased region" description="Basic and acidic residues" evidence="1">
    <location>
        <begin position="45"/>
        <end position="55"/>
    </location>
</feature>
<feature type="non-terminal residue" evidence="2">
    <location>
        <position position="87"/>
    </location>
</feature>
<proteinExistence type="predicted"/>
<feature type="non-terminal residue" evidence="2">
    <location>
        <position position="1"/>
    </location>
</feature>